<feature type="domain" description="Cupin type-1" evidence="2">
    <location>
        <begin position="92"/>
        <end position="234"/>
    </location>
</feature>
<evidence type="ECO:0000313" key="4">
    <source>
        <dbReference type="Proteomes" id="UP001479436"/>
    </source>
</evidence>
<dbReference type="Proteomes" id="UP001479436">
    <property type="component" value="Unassembled WGS sequence"/>
</dbReference>
<dbReference type="InterPro" id="IPR050253">
    <property type="entry name" value="Seed_Storage-Functional"/>
</dbReference>
<dbReference type="EMBL" id="JASJQH010007028">
    <property type="protein sequence ID" value="KAK9719986.1"/>
    <property type="molecule type" value="Genomic_DNA"/>
</dbReference>
<dbReference type="InterPro" id="IPR014710">
    <property type="entry name" value="RmlC-like_jellyroll"/>
</dbReference>
<proteinExistence type="predicted"/>
<feature type="chain" id="PRO_5046271105" description="Cupin type-1 domain-containing protein" evidence="1">
    <location>
        <begin position="24"/>
        <end position="428"/>
    </location>
</feature>
<dbReference type="InterPro" id="IPR011051">
    <property type="entry name" value="RmlC_Cupin_sf"/>
</dbReference>
<dbReference type="Gene3D" id="2.60.120.10">
    <property type="entry name" value="Jelly Rolls"/>
    <property type="match status" value="2"/>
</dbReference>
<dbReference type="SUPFAM" id="SSF51182">
    <property type="entry name" value="RmlC-like cupins"/>
    <property type="match status" value="2"/>
</dbReference>
<accession>A0ABR2W4M9</accession>
<evidence type="ECO:0000313" key="3">
    <source>
        <dbReference type="EMBL" id="KAK9719986.1"/>
    </source>
</evidence>
<feature type="signal peptide" evidence="1">
    <location>
        <begin position="1"/>
        <end position="23"/>
    </location>
</feature>
<feature type="domain" description="Cupin type-1" evidence="2">
    <location>
        <begin position="266"/>
        <end position="408"/>
    </location>
</feature>
<dbReference type="SMART" id="SM00835">
    <property type="entry name" value="Cupin_1"/>
    <property type="match status" value="2"/>
</dbReference>
<dbReference type="PANTHER" id="PTHR31189">
    <property type="entry name" value="OS03G0336100 PROTEIN-RELATED"/>
    <property type="match status" value="1"/>
</dbReference>
<dbReference type="InterPro" id="IPR006045">
    <property type="entry name" value="Cupin_1"/>
</dbReference>
<keyword evidence="4" id="KW-1185">Reference proteome</keyword>
<keyword evidence="1" id="KW-0732">Signal</keyword>
<gene>
    <name evidence="3" type="ORF">K7432_004434</name>
</gene>
<name>A0ABR2W4M9_9FUNG</name>
<protein>
    <recommendedName>
        <fullName evidence="2">Cupin type-1 domain-containing protein</fullName>
    </recommendedName>
</protein>
<organism evidence="3 4">
    <name type="scientific">Basidiobolus ranarum</name>
    <dbReference type="NCBI Taxonomy" id="34480"/>
    <lineage>
        <taxon>Eukaryota</taxon>
        <taxon>Fungi</taxon>
        <taxon>Fungi incertae sedis</taxon>
        <taxon>Zoopagomycota</taxon>
        <taxon>Entomophthoromycotina</taxon>
        <taxon>Basidiobolomycetes</taxon>
        <taxon>Basidiobolales</taxon>
        <taxon>Basidiobolaceae</taxon>
        <taxon>Basidiobolus</taxon>
    </lineage>
</organism>
<evidence type="ECO:0000259" key="2">
    <source>
        <dbReference type="SMART" id="SM00835"/>
    </source>
</evidence>
<dbReference type="CDD" id="cd20306">
    <property type="entry name" value="cupin_OxDC-like"/>
    <property type="match status" value="2"/>
</dbReference>
<evidence type="ECO:0000256" key="1">
    <source>
        <dbReference type="SAM" id="SignalP"/>
    </source>
</evidence>
<comment type="caution">
    <text evidence="3">The sequence shown here is derived from an EMBL/GenBank/DDBJ whole genome shotgun (WGS) entry which is preliminary data.</text>
</comment>
<reference evidence="3 4" key="1">
    <citation type="submission" date="2023-04" db="EMBL/GenBank/DDBJ databases">
        <title>Genome of Basidiobolus ranarum AG-B5.</title>
        <authorList>
            <person name="Stajich J.E."/>
            <person name="Carter-House D."/>
            <person name="Gryganskyi A."/>
        </authorList>
    </citation>
    <scope>NUCLEOTIDE SEQUENCE [LARGE SCALE GENOMIC DNA]</scope>
    <source>
        <strain evidence="3 4">AG-B5</strain>
    </source>
</reference>
<dbReference type="Pfam" id="PF00190">
    <property type="entry name" value="Cupin_1"/>
    <property type="match status" value="2"/>
</dbReference>
<sequence>MKISTSLALTAFASVILAQGGSTDDTIEKSFPADLVQTPHQKYIINGESDQPNSQKTRLEYLAKAPYRAVFPSKGFRRMYNKRNIMSSPHVASLIAQKPTFKSKDGSITSLTADNFPILKRLSIRRLLLEPKSVREPHWYANSNELAYCLRGELLVTIFENDNKFNRFTISAGQMFYVPSGALHHLENAGEKEAEVIFAFTHERPEDFGLSSAFGAMSDAVLGNTYNLPAKSFEAFNRTTHDTVIGHRQSVPSIPTEARWGNPHKLDIEATLGSISSLAGSAKTARKQFWPILDDISMYSVRVTDQGMREPHWHPTTAEMAYVAKGHARITVMNPGGGLDTFLLKTGDVYFIPSAYPHHIENIGQGDIHFLIFFDQNTPGDIGYKASTSGYSRDTLTAAFKIDPQNLPVLPFTVKDPSIIERINPIDK</sequence>